<dbReference type="InterPro" id="IPR036457">
    <property type="entry name" value="PPM-type-like_dom_sf"/>
</dbReference>
<dbReference type="PROSITE" id="PS51746">
    <property type="entry name" value="PPM_2"/>
    <property type="match status" value="1"/>
</dbReference>
<sequence>MQTSLQLLNWSQKLYQLLLFAYPSSFRQEYGAEMQLTFRDCCLEALQSDESGTFFRFWCLVFYDFAKSITVEYAQLLKQLWSKEQTYSPFQVQIASNTDIGLKRQVNEDKMLSVIPEESNLREKKGSLVVVADGMGDDNAGARASDLAVTTIKEVYYNTNQNIADSLVHAIKLANQKIFQVNEVERQKDTRTLPKSMGTTCVAAVIKDNSLILANVGDSLAYLIRDQQVHQIAEDHSWLAEQVRQGRMTAEEAKKSTKNRNMIIRALGTQADVDVYATTVDLQSGDTLILCTDGVHTQVSEEEIYTIVTQYPPQESSRYLIERANENGGPDNSTAIVVRID</sequence>
<evidence type="ECO:0000313" key="2">
    <source>
        <dbReference type="EMBL" id="PZW31069.1"/>
    </source>
</evidence>
<protein>
    <submittedName>
        <fullName evidence="2">Protein phosphatase</fullName>
    </submittedName>
</protein>
<evidence type="ECO:0000259" key="1">
    <source>
        <dbReference type="PROSITE" id="PS51746"/>
    </source>
</evidence>
<dbReference type="Pfam" id="PF13672">
    <property type="entry name" value="PP2C_2"/>
    <property type="match status" value="1"/>
</dbReference>
<dbReference type="SMART" id="SM00331">
    <property type="entry name" value="PP2C_SIG"/>
    <property type="match status" value="1"/>
</dbReference>
<dbReference type="Gene3D" id="3.60.40.10">
    <property type="entry name" value="PPM-type phosphatase domain"/>
    <property type="match status" value="1"/>
</dbReference>
<dbReference type="Proteomes" id="UP000248806">
    <property type="component" value="Unassembled WGS sequence"/>
</dbReference>
<dbReference type="RefSeq" id="WP_111321714.1">
    <property type="nucleotide sequence ID" value="NZ_BIFX01000003.1"/>
</dbReference>
<dbReference type="EMBL" id="QKUF01000006">
    <property type="protein sequence ID" value="PZW31069.1"/>
    <property type="molecule type" value="Genomic_DNA"/>
</dbReference>
<evidence type="ECO:0000313" key="3">
    <source>
        <dbReference type="Proteomes" id="UP000248806"/>
    </source>
</evidence>
<gene>
    <name evidence="2" type="ORF">EI42_02166</name>
</gene>
<dbReference type="AlphaFoldDB" id="A0A326U7B4"/>
<dbReference type="OrthoDB" id="152713at2"/>
<comment type="caution">
    <text evidence="2">The sequence shown here is derived from an EMBL/GenBank/DDBJ whole genome shotgun (WGS) entry which is preliminary data.</text>
</comment>
<dbReference type="SUPFAM" id="SSF81606">
    <property type="entry name" value="PP2C-like"/>
    <property type="match status" value="1"/>
</dbReference>
<dbReference type="PANTHER" id="PTHR47992">
    <property type="entry name" value="PROTEIN PHOSPHATASE"/>
    <property type="match status" value="1"/>
</dbReference>
<dbReference type="SMART" id="SM00332">
    <property type="entry name" value="PP2Cc"/>
    <property type="match status" value="1"/>
</dbReference>
<dbReference type="InterPro" id="IPR015655">
    <property type="entry name" value="PP2C"/>
</dbReference>
<keyword evidence="3" id="KW-1185">Reference proteome</keyword>
<proteinExistence type="predicted"/>
<reference evidence="2 3" key="1">
    <citation type="submission" date="2018-06" db="EMBL/GenBank/DDBJ databases">
        <title>Genomic Encyclopedia of Archaeal and Bacterial Type Strains, Phase II (KMG-II): from individual species to whole genera.</title>
        <authorList>
            <person name="Goeker M."/>
        </authorList>
    </citation>
    <scope>NUCLEOTIDE SEQUENCE [LARGE SCALE GENOMIC DNA]</scope>
    <source>
        <strain evidence="2 3">ATCC BAA-1881</strain>
    </source>
</reference>
<dbReference type="InterPro" id="IPR001932">
    <property type="entry name" value="PPM-type_phosphatase-like_dom"/>
</dbReference>
<dbReference type="GO" id="GO:0004722">
    <property type="term" value="F:protein serine/threonine phosphatase activity"/>
    <property type="evidence" value="ECO:0007669"/>
    <property type="project" value="InterPro"/>
</dbReference>
<organism evidence="2 3">
    <name type="scientific">Thermosporothrix hazakensis</name>
    <dbReference type="NCBI Taxonomy" id="644383"/>
    <lineage>
        <taxon>Bacteria</taxon>
        <taxon>Bacillati</taxon>
        <taxon>Chloroflexota</taxon>
        <taxon>Ktedonobacteria</taxon>
        <taxon>Ktedonobacterales</taxon>
        <taxon>Thermosporotrichaceae</taxon>
        <taxon>Thermosporothrix</taxon>
    </lineage>
</organism>
<dbReference type="CDD" id="cd00143">
    <property type="entry name" value="PP2Cc"/>
    <property type="match status" value="1"/>
</dbReference>
<feature type="domain" description="PPM-type phosphatase" evidence="1">
    <location>
        <begin position="93"/>
        <end position="340"/>
    </location>
</feature>
<accession>A0A326U7B4</accession>
<name>A0A326U7B4_THEHA</name>